<organism evidence="1">
    <name type="scientific">bioreactor metagenome</name>
    <dbReference type="NCBI Taxonomy" id="1076179"/>
    <lineage>
        <taxon>unclassified sequences</taxon>
        <taxon>metagenomes</taxon>
        <taxon>ecological metagenomes</taxon>
    </lineage>
</organism>
<evidence type="ECO:0000313" key="1">
    <source>
        <dbReference type="EMBL" id="MPN22175.1"/>
    </source>
</evidence>
<name>A0A645G691_9ZZZZ</name>
<accession>A0A645G691</accession>
<gene>
    <name evidence="1" type="ORF">SDC9_169558</name>
</gene>
<proteinExistence type="predicted"/>
<dbReference type="AlphaFoldDB" id="A0A645G691"/>
<comment type="caution">
    <text evidence="1">The sequence shown here is derived from an EMBL/GenBank/DDBJ whole genome shotgun (WGS) entry which is preliminary data.</text>
</comment>
<protein>
    <submittedName>
        <fullName evidence="1">Uncharacterized protein</fullName>
    </submittedName>
</protein>
<reference evidence="1" key="1">
    <citation type="submission" date="2019-08" db="EMBL/GenBank/DDBJ databases">
        <authorList>
            <person name="Kucharzyk K."/>
            <person name="Murdoch R.W."/>
            <person name="Higgins S."/>
            <person name="Loffler F."/>
        </authorList>
    </citation>
    <scope>NUCLEOTIDE SEQUENCE</scope>
</reference>
<dbReference type="EMBL" id="VSSQ01070348">
    <property type="protein sequence ID" value="MPN22175.1"/>
    <property type="molecule type" value="Genomic_DNA"/>
</dbReference>
<sequence length="103" mass="11689">MHVKARFAAHRRRARGLVVLDYLIKSARSGAGKRIHDRGVVSFKDTAGLYDGGLWSNNAVRPYFQREAVIIGTLPHTLVLDVVLHTLHRRKQGVCLKRVHRQV</sequence>